<gene>
    <name evidence="1" type="ORF">Tco_0703020</name>
</gene>
<keyword evidence="2" id="KW-1185">Reference proteome</keyword>
<reference evidence="1" key="2">
    <citation type="submission" date="2022-01" db="EMBL/GenBank/DDBJ databases">
        <authorList>
            <person name="Yamashiro T."/>
            <person name="Shiraishi A."/>
            <person name="Satake H."/>
            <person name="Nakayama K."/>
        </authorList>
    </citation>
    <scope>NUCLEOTIDE SEQUENCE</scope>
</reference>
<dbReference type="PANTHER" id="PTHR33116">
    <property type="entry name" value="REVERSE TRANSCRIPTASE ZINC-BINDING DOMAIN-CONTAINING PROTEIN-RELATED-RELATED"/>
    <property type="match status" value="1"/>
</dbReference>
<protein>
    <recommendedName>
        <fullName evidence="3">Reverse transcriptase domain-containing protein</fullName>
    </recommendedName>
</protein>
<dbReference type="EMBL" id="BQNB010009915">
    <property type="protein sequence ID" value="GJS70179.1"/>
    <property type="molecule type" value="Genomic_DNA"/>
</dbReference>
<organism evidence="1 2">
    <name type="scientific">Tanacetum coccineum</name>
    <dbReference type="NCBI Taxonomy" id="301880"/>
    <lineage>
        <taxon>Eukaryota</taxon>
        <taxon>Viridiplantae</taxon>
        <taxon>Streptophyta</taxon>
        <taxon>Embryophyta</taxon>
        <taxon>Tracheophyta</taxon>
        <taxon>Spermatophyta</taxon>
        <taxon>Magnoliopsida</taxon>
        <taxon>eudicotyledons</taxon>
        <taxon>Gunneridae</taxon>
        <taxon>Pentapetalae</taxon>
        <taxon>asterids</taxon>
        <taxon>campanulids</taxon>
        <taxon>Asterales</taxon>
        <taxon>Asteraceae</taxon>
        <taxon>Asteroideae</taxon>
        <taxon>Anthemideae</taxon>
        <taxon>Anthemidinae</taxon>
        <taxon>Tanacetum</taxon>
    </lineage>
</organism>
<evidence type="ECO:0000313" key="2">
    <source>
        <dbReference type="Proteomes" id="UP001151760"/>
    </source>
</evidence>
<evidence type="ECO:0000313" key="1">
    <source>
        <dbReference type="EMBL" id="GJS70179.1"/>
    </source>
</evidence>
<evidence type="ECO:0008006" key="3">
    <source>
        <dbReference type="Google" id="ProtNLM"/>
    </source>
</evidence>
<accession>A0ABQ4XXM5</accession>
<comment type="caution">
    <text evidence="1">The sequence shown here is derived from an EMBL/GenBank/DDBJ whole genome shotgun (WGS) entry which is preliminary data.</text>
</comment>
<name>A0ABQ4XXM5_9ASTR</name>
<sequence length="335" mass="38467">MVIFMVSLREKRVTSRRSSFALSFTLVMEIMTLILQRRLRVSETFRYHNHCEELQIINVCFADDLFIFARGDVESAKVIMDSLDEFNQISILNIMPFSEGELPVKYLGVPLISSRILNRDCKVLVEMAPNRIRDWKNKSLSFTGRLQLLTFSSSYGVSFGVMVSTSVGKQRLLRMIFVSLNAKWGLACVVLRLVVNQAWNWPQAWLLKAPNLGLIPARILDIARNDCMRWCDLNGNMTDFSVKCAWEVLRSHGNEVSWLAGMDLVPPVLEDIMLWFQPMTSKRTVKGVVEELRDIILVTVCLKLVTFKFKNTSRVQSLLVMWHVTNDLVVVQAWA</sequence>
<dbReference type="Proteomes" id="UP001151760">
    <property type="component" value="Unassembled WGS sequence"/>
</dbReference>
<dbReference type="PANTHER" id="PTHR33116:SF84">
    <property type="entry name" value="RNA-DIRECTED DNA POLYMERASE"/>
    <property type="match status" value="1"/>
</dbReference>
<reference evidence="1" key="1">
    <citation type="journal article" date="2022" name="Int. J. Mol. Sci.">
        <title>Draft Genome of Tanacetum Coccineum: Genomic Comparison of Closely Related Tanacetum-Family Plants.</title>
        <authorList>
            <person name="Yamashiro T."/>
            <person name="Shiraishi A."/>
            <person name="Nakayama K."/>
            <person name="Satake H."/>
        </authorList>
    </citation>
    <scope>NUCLEOTIDE SEQUENCE</scope>
</reference>
<proteinExistence type="predicted"/>